<comment type="caution">
    <text evidence="1">The sequence shown here is derived from an EMBL/GenBank/DDBJ whole genome shotgun (WGS) entry which is preliminary data.</text>
</comment>
<dbReference type="EMBL" id="WJXB01000004">
    <property type="protein sequence ID" value="MRN53992.1"/>
    <property type="molecule type" value="Genomic_DNA"/>
</dbReference>
<sequence length="263" mass="29518">MNMKSWIVIIISILIISGCANPEAKRFKNNEVVQDEIKELIVSKGAEMYDLELNPMMAEMEFGRGPALPSVDSTKLVVPVKTIGIPEFKFNAIVDIGETEAGEIGIKSVDIYGNPNGLGYLGNFLMSYVFQTKFHNELDELLNYDKGIYLDRVMVQSKASIYIEDEEELEQMMRAITADYNAGKFNNPDEYTYLIDTYGLGGLPQVFIKMDQASDSAATEKKFNNLVAYMTNNKDLPAAEYHIKTYSTNKNVSTFSKFLVIGD</sequence>
<dbReference type="RefSeq" id="WP_154119017.1">
    <property type="nucleotide sequence ID" value="NZ_WJXB01000004.1"/>
</dbReference>
<dbReference type="PROSITE" id="PS51257">
    <property type="entry name" value="PROKAR_LIPOPROTEIN"/>
    <property type="match status" value="1"/>
</dbReference>
<evidence type="ECO:0000313" key="2">
    <source>
        <dbReference type="Proteomes" id="UP000463051"/>
    </source>
</evidence>
<proteinExistence type="predicted"/>
<evidence type="ECO:0000313" key="1">
    <source>
        <dbReference type="EMBL" id="MRN53992.1"/>
    </source>
</evidence>
<gene>
    <name evidence="1" type="ORF">GJB61_13480</name>
</gene>
<dbReference type="AlphaFoldDB" id="A0A7X2L1M8"/>
<protein>
    <recommendedName>
        <fullName evidence="3">DUF1672 family protein</fullName>
    </recommendedName>
</protein>
<organism evidence="1 2">
    <name type="scientific">Paenibacillus monticola</name>
    <dbReference type="NCBI Taxonomy" id="2666075"/>
    <lineage>
        <taxon>Bacteria</taxon>
        <taxon>Bacillati</taxon>
        <taxon>Bacillota</taxon>
        <taxon>Bacilli</taxon>
        <taxon>Bacillales</taxon>
        <taxon>Paenibacillaceae</taxon>
        <taxon>Paenibacillus</taxon>
    </lineage>
</organism>
<dbReference type="Proteomes" id="UP000463051">
    <property type="component" value="Unassembled WGS sequence"/>
</dbReference>
<name>A0A7X2L1M8_9BACL</name>
<keyword evidence="2" id="KW-1185">Reference proteome</keyword>
<accession>A0A7X2L1M8</accession>
<evidence type="ECO:0008006" key="3">
    <source>
        <dbReference type="Google" id="ProtNLM"/>
    </source>
</evidence>
<reference evidence="1 2" key="1">
    <citation type="submission" date="2019-11" db="EMBL/GenBank/DDBJ databases">
        <title>Paenibacillus monticola sp. nov., a novel PGPR strain isolated from mountain sample in China.</title>
        <authorList>
            <person name="Zhao Q."/>
            <person name="Li H.-P."/>
            <person name="Zhang J.-L."/>
        </authorList>
    </citation>
    <scope>NUCLEOTIDE SEQUENCE [LARGE SCALE GENOMIC DNA]</scope>
    <source>
        <strain evidence="1 2">LC-T2</strain>
    </source>
</reference>